<evidence type="ECO:0000313" key="2">
    <source>
        <dbReference type="Proteomes" id="UP001196915"/>
    </source>
</evidence>
<gene>
    <name evidence="1" type="ORF">KTE52_28330</name>
</gene>
<dbReference type="Proteomes" id="UP001196915">
    <property type="component" value="Unassembled WGS sequence"/>
</dbReference>
<evidence type="ECO:0000313" key="1">
    <source>
        <dbReference type="EMBL" id="MBU9360247.1"/>
    </source>
</evidence>
<dbReference type="EMBL" id="JAHPMX010000025">
    <property type="protein sequence ID" value="MBU9360247.1"/>
    <property type="molecule type" value="Genomic_DNA"/>
</dbReference>
<dbReference type="AlphaFoldDB" id="A0AAP2HPG3"/>
<dbReference type="RefSeq" id="WP_217084943.1">
    <property type="nucleotide sequence ID" value="NZ_JAHPMX010000025.1"/>
</dbReference>
<accession>A0AAP2HPG3</accession>
<comment type="caution">
    <text evidence="1">The sequence shown here is derived from an EMBL/GenBank/DDBJ whole genome shotgun (WGS) entry which is preliminary data.</text>
</comment>
<proteinExistence type="predicted"/>
<sequence length="263" mass="29860">MNRYPPRPANVSLAVWPGVGFEDAVAEAIHRPPRDPLLGTLESNHIQLCPQNRGVLTPELAQDLRHRFPRTGFRLHANVRVLAARRVADLADWSPDDPYWQALAARSQSLDAPAYTAHAGRRDRSTLPGLFDNARHAAALFNCPVGIEGHYPTRDNAYLISDWNEYRALFDSGVPYALDLSHLNIVATRTRCREQTMVREMLACERCIEVHLSGNNGTGDEHRVLEQEPWWWTLLDAIHDHAVIFSEGNLRRYLRETGCQRDT</sequence>
<organism evidence="1 2">
    <name type="scientific">Burkholderia multivorans</name>
    <dbReference type="NCBI Taxonomy" id="87883"/>
    <lineage>
        <taxon>Bacteria</taxon>
        <taxon>Pseudomonadati</taxon>
        <taxon>Pseudomonadota</taxon>
        <taxon>Betaproteobacteria</taxon>
        <taxon>Burkholderiales</taxon>
        <taxon>Burkholderiaceae</taxon>
        <taxon>Burkholderia</taxon>
        <taxon>Burkholderia cepacia complex</taxon>
    </lineage>
</organism>
<protein>
    <submittedName>
        <fullName evidence="1">Uncharacterized protein</fullName>
    </submittedName>
</protein>
<reference evidence="1" key="1">
    <citation type="submission" date="2021-06" db="EMBL/GenBank/DDBJ databases">
        <title>A collection of bacterial strains from the Burkholderia cepacia Research Laboratory and Repository.</title>
        <authorList>
            <person name="Lipuma J."/>
            <person name="Spilker T."/>
        </authorList>
    </citation>
    <scope>NUCLEOTIDE SEQUENCE</scope>
    <source>
        <strain evidence="1">AU37435</strain>
    </source>
</reference>
<name>A0AAP2HPG3_9BURK</name>